<name>A0A8K0MXA8_COCNU</name>
<evidence type="ECO:0000313" key="2">
    <source>
        <dbReference type="Proteomes" id="UP000797356"/>
    </source>
</evidence>
<accession>A0A8K0MXA8</accession>
<gene>
    <name evidence="1" type="ORF">COCNU_02G016530</name>
</gene>
<comment type="caution">
    <text evidence="1">The sequence shown here is derived from an EMBL/GenBank/DDBJ whole genome shotgun (WGS) entry which is preliminary data.</text>
</comment>
<protein>
    <submittedName>
        <fullName evidence="1">Uncharacterized protein</fullName>
    </submittedName>
</protein>
<proteinExistence type="predicted"/>
<reference evidence="1" key="2">
    <citation type="submission" date="2019-07" db="EMBL/GenBank/DDBJ databases">
        <authorList>
            <person name="Yang Y."/>
            <person name="Bocs S."/>
            <person name="Baudouin L."/>
        </authorList>
    </citation>
    <scope>NUCLEOTIDE SEQUENCE</scope>
    <source>
        <tissue evidence="1">Spear leaf of Hainan Tall coconut</tissue>
    </source>
</reference>
<dbReference type="EMBL" id="CM017873">
    <property type="protein sequence ID" value="KAG1331685.1"/>
    <property type="molecule type" value="Genomic_DNA"/>
</dbReference>
<organism evidence="1 2">
    <name type="scientific">Cocos nucifera</name>
    <name type="common">Coconut palm</name>
    <dbReference type="NCBI Taxonomy" id="13894"/>
    <lineage>
        <taxon>Eukaryota</taxon>
        <taxon>Viridiplantae</taxon>
        <taxon>Streptophyta</taxon>
        <taxon>Embryophyta</taxon>
        <taxon>Tracheophyta</taxon>
        <taxon>Spermatophyta</taxon>
        <taxon>Magnoliopsida</taxon>
        <taxon>Liliopsida</taxon>
        <taxon>Arecaceae</taxon>
        <taxon>Arecoideae</taxon>
        <taxon>Cocoseae</taxon>
        <taxon>Attaleinae</taxon>
        <taxon>Cocos</taxon>
    </lineage>
</organism>
<keyword evidence="2" id="KW-1185">Reference proteome</keyword>
<reference evidence="1" key="1">
    <citation type="journal article" date="2017" name="Gigascience">
        <title>The genome draft of coconut (Cocos nucifera).</title>
        <authorList>
            <person name="Xiao Y."/>
            <person name="Xu P."/>
            <person name="Fan H."/>
            <person name="Baudouin L."/>
            <person name="Xia W."/>
            <person name="Bocs S."/>
            <person name="Xu J."/>
            <person name="Li Q."/>
            <person name="Guo A."/>
            <person name="Zhou L."/>
            <person name="Li J."/>
            <person name="Wu Y."/>
            <person name="Ma Z."/>
            <person name="Armero A."/>
            <person name="Issali A.E."/>
            <person name="Liu N."/>
            <person name="Peng M."/>
            <person name="Yang Y."/>
        </authorList>
    </citation>
    <scope>NUCLEOTIDE SEQUENCE</scope>
    <source>
        <tissue evidence="1">Spear leaf of Hainan Tall coconut</tissue>
    </source>
</reference>
<sequence length="114" mass="13283">MISSPSLYSSLPPSLRQKSEMKARDFHEMKMDGIVICSTLVALVYISEYSYGRSITHTFWAWPHPVWRMPPLWHGLPYLKGLLACSDIRFLRKIKLVSRVMENLPAWFGEQRKA</sequence>
<evidence type="ECO:0000313" key="1">
    <source>
        <dbReference type="EMBL" id="KAG1331685.1"/>
    </source>
</evidence>
<dbReference type="Proteomes" id="UP000797356">
    <property type="component" value="Chromosome 2"/>
</dbReference>
<dbReference type="AlphaFoldDB" id="A0A8K0MXA8"/>
<dbReference type="OrthoDB" id="10502999at2759"/>